<evidence type="ECO:0000313" key="2">
    <source>
        <dbReference type="Proteomes" id="UP001358586"/>
    </source>
</evidence>
<reference evidence="1 2" key="1">
    <citation type="submission" date="2023-03" db="EMBL/GenBank/DDBJ databases">
        <title>WGS of Gossypium arboreum.</title>
        <authorList>
            <person name="Yu D."/>
        </authorList>
    </citation>
    <scope>NUCLEOTIDE SEQUENCE [LARGE SCALE GENOMIC DNA]</scope>
    <source>
        <tissue evidence="1">Leaf</tissue>
    </source>
</reference>
<gene>
    <name evidence="1" type="ORF">PVK06_009610</name>
</gene>
<dbReference type="Proteomes" id="UP001358586">
    <property type="component" value="Chromosome 3"/>
</dbReference>
<comment type="caution">
    <text evidence="1">The sequence shown here is derived from an EMBL/GenBank/DDBJ whole genome shotgun (WGS) entry which is preliminary data.</text>
</comment>
<keyword evidence="2" id="KW-1185">Reference proteome</keyword>
<dbReference type="EMBL" id="JARKNE010000003">
    <property type="protein sequence ID" value="KAK5840707.1"/>
    <property type="molecule type" value="Genomic_DNA"/>
</dbReference>
<name>A0ABR0QP68_GOSAR</name>
<sequence>MDCRRDHQRGDLERQTWGVDHWLCRQFGKCSIFDAELWGILDSLSLVQEEQGNGAIEAIQVSESTPSKSTLIRRIHHFLKNVGNWALEYIPREENVEAD</sequence>
<protein>
    <submittedName>
        <fullName evidence="1">Uncharacterized protein</fullName>
    </submittedName>
</protein>
<evidence type="ECO:0000313" key="1">
    <source>
        <dbReference type="EMBL" id="KAK5840707.1"/>
    </source>
</evidence>
<organism evidence="1 2">
    <name type="scientific">Gossypium arboreum</name>
    <name type="common">Tree cotton</name>
    <name type="synonym">Gossypium nanking</name>
    <dbReference type="NCBI Taxonomy" id="29729"/>
    <lineage>
        <taxon>Eukaryota</taxon>
        <taxon>Viridiplantae</taxon>
        <taxon>Streptophyta</taxon>
        <taxon>Embryophyta</taxon>
        <taxon>Tracheophyta</taxon>
        <taxon>Spermatophyta</taxon>
        <taxon>Magnoliopsida</taxon>
        <taxon>eudicotyledons</taxon>
        <taxon>Gunneridae</taxon>
        <taxon>Pentapetalae</taxon>
        <taxon>rosids</taxon>
        <taxon>malvids</taxon>
        <taxon>Malvales</taxon>
        <taxon>Malvaceae</taxon>
        <taxon>Malvoideae</taxon>
        <taxon>Gossypium</taxon>
    </lineage>
</organism>
<accession>A0ABR0QP68</accession>
<proteinExistence type="predicted"/>